<dbReference type="GO" id="GO:0004869">
    <property type="term" value="F:cysteine-type endopeptidase inhibitor activity"/>
    <property type="evidence" value="ECO:0007669"/>
    <property type="project" value="InterPro"/>
</dbReference>
<protein>
    <submittedName>
        <fullName evidence="5">Cystatin</fullName>
    </submittedName>
</protein>
<accession>A0A098LYF1</accession>
<feature type="region of interest" description="Disordered" evidence="2">
    <location>
        <begin position="1"/>
        <end position="21"/>
    </location>
</feature>
<dbReference type="SMART" id="SM00043">
    <property type="entry name" value="CY"/>
    <property type="match status" value="1"/>
</dbReference>
<comment type="similarity">
    <text evidence="1">Belongs to the cystatin family.</text>
</comment>
<evidence type="ECO:0000259" key="4">
    <source>
        <dbReference type="SMART" id="SM00043"/>
    </source>
</evidence>
<proteinExistence type="evidence at transcript level"/>
<feature type="non-terminal residue" evidence="5">
    <location>
        <position position="1"/>
    </location>
</feature>
<keyword evidence="3" id="KW-0472">Membrane</keyword>
<dbReference type="EMBL" id="GBIB01000047">
    <property type="protein sequence ID" value="JAC95005.1"/>
    <property type="molecule type" value="mRNA"/>
</dbReference>
<dbReference type="PANTHER" id="PTHR46186">
    <property type="entry name" value="CYSTATIN"/>
    <property type="match status" value="1"/>
</dbReference>
<dbReference type="CDD" id="cd00042">
    <property type="entry name" value="CY"/>
    <property type="match status" value="1"/>
</dbReference>
<dbReference type="InterPro" id="IPR046350">
    <property type="entry name" value="Cystatin_sf"/>
</dbReference>
<feature type="transmembrane region" description="Helical" evidence="3">
    <location>
        <begin position="33"/>
        <end position="51"/>
    </location>
</feature>
<keyword evidence="3" id="KW-0812">Transmembrane</keyword>
<dbReference type="Pfam" id="PF00031">
    <property type="entry name" value="Cystatin"/>
    <property type="match status" value="1"/>
</dbReference>
<dbReference type="GO" id="GO:0005737">
    <property type="term" value="C:cytoplasm"/>
    <property type="evidence" value="ECO:0007669"/>
    <property type="project" value="TreeGrafter"/>
</dbReference>
<sequence length="163" mass="18371">LAHRRQIRPGGSAASPPAKDPLSLASPMVRSRLPLLSLLGLLGALLMLFLGTPEDLCDLPVTDPGVEKALTFALVQYNRFRRKDANYFKVLRVLKAQSQVETRYEYHLTVELVETTCEKSACCKLSYKDIQMCEQFPGNQEKQTCYLKVIHRLPVNFKIVSCT</sequence>
<dbReference type="AlphaFoldDB" id="A0A098LYF1"/>
<dbReference type="InterPro" id="IPR000010">
    <property type="entry name" value="Cystatin_dom"/>
</dbReference>
<dbReference type="GO" id="GO:0031982">
    <property type="term" value="C:vesicle"/>
    <property type="evidence" value="ECO:0007669"/>
    <property type="project" value="TreeGrafter"/>
</dbReference>
<dbReference type="PANTHER" id="PTHR46186:SF12">
    <property type="entry name" value="CYSTATIN C (AMYLOID ANGIOPATHY AND CEREBRAL HEMORRHAGE)-RELATED"/>
    <property type="match status" value="1"/>
</dbReference>
<dbReference type="SUPFAM" id="SSF54403">
    <property type="entry name" value="Cystatin/monellin"/>
    <property type="match status" value="1"/>
</dbReference>
<reference evidence="5" key="1">
    <citation type="journal article" date="2014" name="Toxicon">
        <title>Testing the Toxicofera: comparative transcriptomics casts doubt on the single, early evolution of the reptile venom system.</title>
        <authorList>
            <person name="Hargreaves A.D."/>
            <person name="Swain M.T."/>
            <person name="Logan D.W."/>
            <person name="Mulley J.F."/>
        </authorList>
    </citation>
    <scope>NUCLEOTIDE SEQUENCE</scope>
    <source>
        <tissue evidence="5">Scent gland</tissue>
    </source>
</reference>
<evidence type="ECO:0000256" key="1">
    <source>
        <dbReference type="ARBA" id="ARBA00009403"/>
    </source>
</evidence>
<dbReference type="Gene3D" id="3.10.450.10">
    <property type="match status" value="1"/>
</dbReference>
<evidence type="ECO:0000256" key="2">
    <source>
        <dbReference type="SAM" id="MobiDB-lite"/>
    </source>
</evidence>
<organism evidence="5">
    <name type="scientific">Pantherophis guttatus</name>
    <name type="common">Corn snake</name>
    <name type="synonym">Elaphe guttata</name>
    <dbReference type="NCBI Taxonomy" id="94885"/>
    <lineage>
        <taxon>Eukaryota</taxon>
        <taxon>Metazoa</taxon>
        <taxon>Chordata</taxon>
        <taxon>Craniata</taxon>
        <taxon>Vertebrata</taxon>
        <taxon>Euteleostomi</taxon>
        <taxon>Lepidosauria</taxon>
        <taxon>Squamata</taxon>
        <taxon>Bifurcata</taxon>
        <taxon>Unidentata</taxon>
        <taxon>Episquamata</taxon>
        <taxon>Toxicofera</taxon>
        <taxon>Serpentes</taxon>
        <taxon>Colubroidea</taxon>
        <taxon>Colubridae</taxon>
        <taxon>Colubrinae</taxon>
        <taxon>Pantherophis</taxon>
    </lineage>
</organism>
<feature type="domain" description="Cystatin" evidence="4">
    <location>
        <begin position="48"/>
        <end position="163"/>
    </location>
</feature>
<evidence type="ECO:0000313" key="5">
    <source>
        <dbReference type="EMBL" id="JAC95005.1"/>
    </source>
</evidence>
<keyword evidence="3" id="KW-1133">Transmembrane helix</keyword>
<name>A0A098LYF1_PANGU</name>
<evidence type="ECO:0000256" key="3">
    <source>
        <dbReference type="SAM" id="Phobius"/>
    </source>
</evidence>
<dbReference type="GO" id="GO:0005615">
    <property type="term" value="C:extracellular space"/>
    <property type="evidence" value="ECO:0007669"/>
    <property type="project" value="TreeGrafter"/>
</dbReference>